<comment type="cofactor">
    <cofactor evidence="1">
        <name>Zn(2+)</name>
        <dbReference type="ChEBI" id="CHEBI:29105"/>
    </cofactor>
</comment>
<reference evidence="6" key="1">
    <citation type="submission" date="2016-01" db="EMBL/GenBank/DDBJ databases">
        <authorList>
            <person name="Peeters Charlotte."/>
        </authorList>
    </citation>
    <scope>NUCLEOTIDE SEQUENCE [LARGE SCALE GENOMIC DNA]</scope>
</reference>
<dbReference type="STRING" id="1777137.AWB76_01658"/>
<evidence type="ECO:0000256" key="1">
    <source>
        <dbReference type="ARBA" id="ARBA00001947"/>
    </source>
</evidence>
<keyword evidence="4" id="KW-0862">Zinc</keyword>
<evidence type="ECO:0000256" key="3">
    <source>
        <dbReference type="ARBA" id="ARBA00022723"/>
    </source>
</evidence>
<dbReference type="InterPro" id="IPR013785">
    <property type="entry name" value="Aldolase_TIM"/>
</dbReference>
<accession>A0A158A2R3</accession>
<dbReference type="GO" id="GO:0046872">
    <property type="term" value="F:metal ion binding"/>
    <property type="evidence" value="ECO:0007669"/>
    <property type="project" value="UniProtKB-KW"/>
</dbReference>
<dbReference type="Proteomes" id="UP000054624">
    <property type="component" value="Unassembled WGS sequence"/>
</dbReference>
<evidence type="ECO:0000313" key="6">
    <source>
        <dbReference type="Proteomes" id="UP000054624"/>
    </source>
</evidence>
<evidence type="ECO:0000256" key="2">
    <source>
        <dbReference type="ARBA" id="ARBA00022679"/>
    </source>
</evidence>
<protein>
    <submittedName>
        <fullName evidence="5">PF05853 family protein</fullName>
    </submittedName>
</protein>
<keyword evidence="2" id="KW-0808">Transferase</keyword>
<dbReference type="OrthoDB" id="9155960at2"/>
<dbReference type="Pfam" id="PF05853">
    <property type="entry name" value="BKACE"/>
    <property type="match status" value="1"/>
</dbReference>
<dbReference type="Gene3D" id="3.20.20.70">
    <property type="entry name" value="Aldolase class I"/>
    <property type="match status" value="1"/>
</dbReference>
<dbReference type="EMBL" id="FCOI02000004">
    <property type="protein sequence ID" value="SAK52102.1"/>
    <property type="molecule type" value="Genomic_DNA"/>
</dbReference>
<dbReference type="InterPro" id="IPR008567">
    <property type="entry name" value="BKACE"/>
</dbReference>
<dbReference type="GO" id="GO:0043720">
    <property type="term" value="F:3-keto-5-aminohexanoate cleavage activity"/>
    <property type="evidence" value="ECO:0007669"/>
    <property type="project" value="InterPro"/>
</dbReference>
<organism evidence="5 6">
    <name type="scientific">Caballeronia temeraria</name>
    <dbReference type="NCBI Taxonomy" id="1777137"/>
    <lineage>
        <taxon>Bacteria</taxon>
        <taxon>Pseudomonadati</taxon>
        <taxon>Pseudomonadota</taxon>
        <taxon>Betaproteobacteria</taxon>
        <taxon>Burkholderiales</taxon>
        <taxon>Burkholderiaceae</taxon>
        <taxon>Caballeronia</taxon>
    </lineage>
</organism>
<dbReference type="PANTHER" id="PTHR37418">
    <property type="entry name" value="3-KETO-5-AMINOHEXANOATE CLEAVAGE ENZYME-RELATED"/>
    <property type="match status" value="1"/>
</dbReference>
<keyword evidence="3" id="KW-0479">Metal-binding</keyword>
<gene>
    <name evidence="5" type="ORF">AWB76_01658</name>
</gene>
<evidence type="ECO:0000313" key="5">
    <source>
        <dbReference type="EMBL" id="SAK52102.1"/>
    </source>
</evidence>
<dbReference type="RefSeq" id="WP_061159611.1">
    <property type="nucleotide sequence ID" value="NZ_FCOI02000004.1"/>
</dbReference>
<name>A0A158A2R3_9BURK</name>
<proteinExistence type="predicted"/>
<sequence>MSKPKVIVTVAPTGGMATRKMNPNLPTQPREIADDTYRCYNAGASVVAVHARRPDDQATCDPAIYSEINRLIRDKCDIILNNSTGGGINGDMVRELDNGLWEIMWEERLKGMQGDGVEMCTLDAQTVIASFEGKEILVATPPSRIRQIARMMKERGIKPEWEVFGLADIVQDVQRALDEGLDDAPHFINIVIGANAFQGALPYTPRLLQTMVDHLPAHTVFNVSAIGAAQLPAAMNSLLLGGHVRVGLEDNLYYRHGQLATNVQLVERLVRLVREMGYEPATPAEAREIIGLSPLRKDVAGASLETCK</sequence>
<dbReference type="AlphaFoldDB" id="A0A158A2R3"/>
<evidence type="ECO:0000256" key="4">
    <source>
        <dbReference type="ARBA" id="ARBA00022833"/>
    </source>
</evidence>
<keyword evidence="6" id="KW-1185">Reference proteome</keyword>
<dbReference type="PANTHER" id="PTHR37418:SF2">
    <property type="entry name" value="3-KETO-5-AMINOHEXANOATE CLEAVAGE ENZYME"/>
    <property type="match status" value="1"/>
</dbReference>